<gene>
    <name evidence="1" type="ORF">S12H4_13700</name>
</gene>
<organism evidence="1">
    <name type="scientific">marine sediment metagenome</name>
    <dbReference type="NCBI Taxonomy" id="412755"/>
    <lineage>
        <taxon>unclassified sequences</taxon>
        <taxon>metagenomes</taxon>
        <taxon>ecological metagenomes</taxon>
    </lineage>
</organism>
<reference evidence="1" key="1">
    <citation type="journal article" date="2014" name="Front. Microbiol.">
        <title>High frequency of phylogenetically diverse reductive dehalogenase-homologous genes in deep subseafloor sedimentary metagenomes.</title>
        <authorList>
            <person name="Kawai M."/>
            <person name="Futagami T."/>
            <person name="Toyoda A."/>
            <person name="Takaki Y."/>
            <person name="Nishi S."/>
            <person name="Hori S."/>
            <person name="Arai W."/>
            <person name="Tsubouchi T."/>
            <person name="Morono Y."/>
            <person name="Uchiyama I."/>
            <person name="Ito T."/>
            <person name="Fujiyama A."/>
            <person name="Inagaki F."/>
            <person name="Takami H."/>
        </authorList>
    </citation>
    <scope>NUCLEOTIDE SEQUENCE</scope>
    <source>
        <strain evidence="1">Expedition CK06-06</strain>
    </source>
</reference>
<dbReference type="EMBL" id="BARW01006521">
    <property type="protein sequence ID" value="GAI77051.1"/>
    <property type="molecule type" value="Genomic_DNA"/>
</dbReference>
<proteinExistence type="predicted"/>
<protein>
    <submittedName>
        <fullName evidence="1">Uncharacterized protein</fullName>
    </submittedName>
</protein>
<dbReference type="AlphaFoldDB" id="X1SD61"/>
<evidence type="ECO:0000313" key="1">
    <source>
        <dbReference type="EMBL" id="GAI77051.1"/>
    </source>
</evidence>
<comment type="caution">
    <text evidence="1">The sequence shown here is derived from an EMBL/GenBank/DDBJ whole genome shotgun (WGS) entry which is preliminary data.</text>
</comment>
<name>X1SD61_9ZZZZ</name>
<accession>X1SD61</accession>
<sequence>MLSEGRARDMLEELFRACGCYLCKEITLEYFAEITERLAKEKLKVEGRLSVADR</sequence>